<dbReference type="EMBL" id="ML996701">
    <property type="protein sequence ID" value="KAF2398125.1"/>
    <property type="molecule type" value="Genomic_DNA"/>
</dbReference>
<dbReference type="InterPro" id="IPR006764">
    <property type="entry name" value="SAM_dep_MeTrfase_SAV2177_type"/>
</dbReference>
<accession>A0A6G1HQV4</accession>
<dbReference type="InterPro" id="IPR029063">
    <property type="entry name" value="SAM-dependent_MTases_sf"/>
</dbReference>
<dbReference type="OrthoDB" id="4889334at2759"/>
<proteinExistence type="predicted"/>
<dbReference type="Gene3D" id="3.40.50.150">
    <property type="entry name" value="Vaccinia Virus protein VP39"/>
    <property type="match status" value="1"/>
</dbReference>
<protein>
    <submittedName>
        <fullName evidence="1">DUF574-domain-containing protein</fullName>
    </submittedName>
</protein>
<sequence>MSSTTPTPPQPSVARMYDLYLGGDFATPTDRAAVEAVAKAMPDCFALCRENRSFLRRAVRYMISQGVTQFIDLGSGLPTQNNTHEVAQAAYPGAKVVYVDMDEAVRDLGTKLLAADGSTRIICADVRDPAAVLANPELRGLIDFRKPVGVLLMCVACFFTDAEIGSIMGTIRNALPAGSFIAATHDTFDGKRDEVETVRRVEEVYSQTPIPIYFRGKDSVARIFEELQLVEPGLVMLHEWHVELDDNAPEASNWLYGAVGRWDGGKAAPKRARSASVSSVGRVWKLASGLPRTLVSIAGYYVRSAYAHLKPVGNMKRF</sequence>
<organism evidence="1 2">
    <name type="scientific">Trichodelitschia bisporula</name>
    <dbReference type="NCBI Taxonomy" id="703511"/>
    <lineage>
        <taxon>Eukaryota</taxon>
        <taxon>Fungi</taxon>
        <taxon>Dikarya</taxon>
        <taxon>Ascomycota</taxon>
        <taxon>Pezizomycotina</taxon>
        <taxon>Dothideomycetes</taxon>
        <taxon>Dothideomycetes incertae sedis</taxon>
        <taxon>Phaeotrichales</taxon>
        <taxon>Phaeotrichaceae</taxon>
        <taxon>Trichodelitschia</taxon>
    </lineage>
</organism>
<evidence type="ECO:0000313" key="1">
    <source>
        <dbReference type="EMBL" id="KAF2398125.1"/>
    </source>
</evidence>
<reference evidence="1" key="1">
    <citation type="journal article" date="2020" name="Stud. Mycol.">
        <title>101 Dothideomycetes genomes: a test case for predicting lifestyles and emergence of pathogens.</title>
        <authorList>
            <person name="Haridas S."/>
            <person name="Albert R."/>
            <person name="Binder M."/>
            <person name="Bloem J."/>
            <person name="Labutti K."/>
            <person name="Salamov A."/>
            <person name="Andreopoulos B."/>
            <person name="Baker S."/>
            <person name="Barry K."/>
            <person name="Bills G."/>
            <person name="Bluhm B."/>
            <person name="Cannon C."/>
            <person name="Castanera R."/>
            <person name="Culley D."/>
            <person name="Daum C."/>
            <person name="Ezra D."/>
            <person name="Gonzalez J."/>
            <person name="Henrissat B."/>
            <person name="Kuo A."/>
            <person name="Liang C."/>
            <person name="Lipzen A."/>
            <person name="Lutzoni F."/>
            <person name="Magnuson J."/>
            <person name="Mondo S."/>
            <person name="Nolan M."/>
            <person name="Ohm R."/>
            <person name="Pangilinan J."/>
            <person name="Park H.-J."/>
            <person name="Ramirez L."/>
            <person name="Alfaro M."/>
            <person name="Sun H."/>
            <person name="Tritt A."/>
            <person name="Yoshinaga Y."/>
            <person name="Zwiers L.-H."/>
            <person name="Turgeon B."/>
            <person name="Goodwin S."/>
            <person name="Spatafora J."/>
            <person name="Crous P."/>
            <person name="Grigoriev I."/>
        </authorList>
    </citation>
    <scope>NUCLEOTIDE SEQUENCE</scope>
    <source>
        <strain evidence="1">CBS 262.69</strain>
    </source>
</reference>
<name>A0A6G1HQV4_9PEZI</name>
<dbReference type="Pfam" id="PF04672">
    <property type="entry name" value="Methyltransf_19"/>
    <property type="match status" value="1"/>
</dbReference>
<dbReference type="Proteomes" id="UP000799640">
    <property type="component" value="Unassembled WGS sequence"/>
</dbReference>
<evidence type="ECO:0000313" key="2">
    <source>
        <dbReference type="Proteomes" id="UP000799640"/>
    </source>
</evidence>
<dbReference type="AlphaFoldDB" id="A0A6G1HQV4"/>
<dbReference type="SUPFAM" id="SSF53335">
    <property type="entry name" value="S-adenosyl-L-methionine-dependent methyltransferases"/>
    <property type="match status" value="1"/>
</dbReference>
<keyword evidence="2" id="KW-1185">Reference proteome</keyword>
<gene>
    <name evidence="1" type="ORF">EJ06DRAFT_558525</name>
</gene>